<feature type="compositionally biased region" description="Polar residues" evidence="1">
    <location>
        <begin position="107"/>
        <end position="122"/>
    </location>
</feature>
<proteinExistence type="predicted"/>
<dbReference type="Proteomes" id="UP000028045">
    <property type="component" value="Unassembled WGS sequence"/>
</dbReference>
<evidence type="ECO:0000256" key="1">
    <source>
        <dbReference type="SAM" id="MobiDB-lite"/>
    </source>
</evidence>
<evidence type="ECO:0000313" key="2">
    <source>
        <dbReference type="EMBL" id="KEY65492.1"/>
    </source>
</evidence>
<feature type="region of interest" description="Disordered" evidence="1">
    <location>
        <begin position="1"/>
        <end position="128"/>
    </location>
</feature>
<gene>
    <name evidence="2" type="ORF">S7711_11384</name>
</gene>
<feature type="region of interest" description="Disordered" evidence="1">
    <location>
        <begin position="175"/>
        <end position="204"/>
    </location>
</feature>
<sequence>MDTQQVTAILGSDFGLRPRKVAAPPPAPEAAIPHPPRPKTQAKPKANPKPKAEPKGRRAPTTKARDDLKLGPLRPLAPKLPLAVEEPSPAGNSQRLTADMRRALLPVSSSRNKIASHDNNVGDSDETDTDTEILVQKNAPKSYQPLTDAELEALSAKLPNPPFWNPAPLTPYVKTSRGHHSKDEPEVVPGRDTPYDRDATESPAPTDIAARELRDHFKEGQDDLQAATTLVNMSQDTSGFDSRGYQAAEALLLLKDSSPPVPATSREDVDTQAHLGTRLPTPIMFLHALREARCGMTAYACKSWSKLDHLIGVNTKHSVPGALDVIYTIESIREEIDMYLQTFKGLHVAATQGTMTAQLRQNALKALTALLGVDPIPENVISAAQIALWMQTRLNPVPPNMPSIMYSFAYGNGEHTSCVLWAAENLVSGPWGMGQYAEISEIGAALRNEVEKFYAAHSTAGARQQ</sequence>
<feature type="compositionally biased region" description="Basic residues" evidence="1">
    <location>
        <begin position="36"/>
        <end position="48"/>
    </location>
</feature>
<evidence type="ECO:0000313" key="3">
    <source>
        <dbReference type="Proteomes" id="UP000028045"/>
    </source>
</evidence>
<dbReference type="OrthoDB" id="10341997at2759"/>
<dbReference type="AlphaFoldDB" id="A0A084AJL3"/>
<reference evidence="2 3" key="1">
    <citation type="journal article" date="2014" name="BMC Genomics">
        <title>Comparative genome sequencing reveals chemotype-specific gene clusters in the toxigenic black mold Stachybotrys.</title>
        <authorList>
            <person name="Semeiks J."/>
            <person name="Borek D."/>
            <person name="Otwinowski Z."/>
            <person name="Grishin N.V."/>
        </authorList>
    </citation>
    <scope>NUCLEOTIDE SEQUENCE [LARGE SCALE GENOMIC DNA]</scope>
    <source>
        <strain evidence="3">CBS 109288 / IBT 7711</strain>
    </source>
</reference>
<name>A0A084AJL3_STACB</name>
<protein>
    <submittedName>
        <fullName evidence="2">Uncharacterized protein</fullName>
    </submittedName>
</protein>
<feature type="compositionally biased region" description="Low complexity" evidence="1">
    <location>
        <begin position="70"/>
        <end position="83"/>
    </location>
</feature>
<organism evidence="2 3">
    <name type="scientific">Stachybotrys chartarum (strain CBS 109288 / IBT 7711)</name>
    <name type="common">Toxic black mold</name>
    <name type="synonym">Stilbospora chartarum</name>
    <dbReference type="NCBI Taxonomy" id="1280523"/>
    <lineage>
        <taxon>Eukaryota</taxon>
        <taxon>Fungi</taxon>
        <taxon>Dikarya</taxon>
        <taxon>Ascomycota</taxon>
        <taxon>Pezizomycotina</taxon>
        <taxon>Sordariomycetes</taxon>
        <taxon>Hypocreomycetidae</taxon>
        <taxon>Hypocreales</taxon>
        <taxon>Stachybotryaceae</taxon>
        <taxon>Stachybotrys</taxon>
    </lineage>
</organism>
<accession>A0A084AJL3</accession>
<keyword evidence="3" id="KW-1185">Reference proteome</keyword>
<dbReference type="EMBL" id="KL648701">
    <property type="protein sequence ID" value="KEY65492.1"/>
    <property type="molecule type" value="Genomic_DNA"/>
</dbReference>
<dbReference type="HOGENOM" id="CLU_588171_0_0_1"/>